<keyword evidence="1" id="KW-0539">Nucleus</keyword>
<dbReference type="InterPro" id="IPR050987">
    <property type="entry name" value="AtrR-like"/>
</dbReference>
<keyword evidence="5" id="KW-1185">Reference proteome</keyword>
<dbReference type="PROSITE" id="PS50048">
    <property type="entry name" value="ZN2_CY6_FUNGAL_2"/>
    <property type="match status" value="1"/>
</dbReference>
<organism evidence="4 5">
    <name type="scientific">Dactylonectria macrodidyma</name>
    <dbReference type="NCBI Taxonomy" id="307937"/>
    <lineage>
        <taxon>Eukaryota</taxon>
        <taxon>Fungi</taxon>
        <taxon>Dikarya</taxon>
        <taxon>Ascomycota</taxon>
        <taxon>Pezizomycotina</taxon>
        <taxon>Sordariomycetes</taxon>
        <taxon>Hypocreomycetidae</taxon>
        <taxon>Hypocreales</taxon>
        <taxon>Nectriaceae</taxon>
        <taxon>Dactylonectria</taxon>
    </lineage>
</organism>
<feature type="domain" description="Zn(2)-C6 fungal-type" evidence="3">
    <location>
        <begin position="24"/>
        <end position="56"/>
    </location>
</feature>
<dbReference type="EMBL" id="JAGMUV010000029">
    <property type="protein sequence ID" value="KAH7116446.1"/>
    <property type="molecule type" value="Genomic_DNA"/>
</dbReference>
<feature type="region of interest" description="Disordered" evidence="2">
    <location>
        <begin position="58"/>
        <end position="100"/>
    </location>
</feature>
<dbReference type="Proteomes" id="UP000738349">
    <property type="component" value="Unassembled WGS sequence"/>
</dbReference>
<dbReference type="Gene3D" id="4.10.240.10">
    <property type="entry name" value="Zn(2)-C6 fungal-type DNA-binding domain"/>
    <property type="match status" value="1"/>
</dbReference>
<evidence type="ECO:0000259" key="3">
    <source>
        <dbReference type="PROSITE" id="PS50048"/>
    </source>
</evidence>
<dbReference type="AlphaFoldDB" id="A0A9P9ID53"/>
<evidence type="ECO:0000256" key="2">
    <source>
        <dbReference type="SAM" id="MobiDB-lite"/>
    </source>
</evidence>
<feature type="compositionally biased region" description="Low complexity" evidence="2">
    <location>
        <begin position="80"/>
        <end position="94"/>
    </location>
</feature>
<dbReference type="PANTHER" id="PTHR46910:SF40">
    <property type="entry name" value="ZN(II)2CYS6 TRANSCRIPTION FACTOR (EUROFUNG)"/>
    <property type="match status" value="1"/>
</dbReference>
<accession>A0A9P9ID53</accession>
<dbReference type="GO" id="GO:0000981">
    <property type="term" value="F:DNA-binding transcription factor activity, RNA polymerase II-specific"/>
    <property type="evidence" value="ECO:0007669"/>
    <property type="project" value="InterPro"/>
</dbReference>
<dbReference type="InterPro" id="IPR001138">
    <property type="entry name" value="Zn2Cys6_DnaBD"/>
</dbReference>
<evidence type="ECO:0000313" key="4">
    <source>
        <dbReference type="EMBL" id="KAH7116446.1"/>
    </source>
</evidence>
<reference evidence="4" key="1">
    <citation type="journal article" date="2021" name="Nat. Commun.">
        <title>Genetic determinants of endophytism in the Arabidopsis root mycobiome.</title>
        <authorList>
            <person name="Mesny F."/>
            <person name="Miyauchi S."/>
            <person name="Thiergart T."/>
            <person name="Pickel B."/>
            <person name="Atanasova L."/>
            <person name="Karlsson M."/>
            <person name="Huettel B."/>
            <person name="Barry K.W."/>
            <person name="Haridas S."/>
            <person name="Chen C."/>
            <person name="Bauer D."/>
            <person name="Andreopoulos W."/>
            <person name="Pangilinan J."/>
            <person name="LaButti K."/>
            <person name="Riley R."/>
            <person name="Lipzen A."/>
            <person name="Clum A."/>
            <person name="Drula E."/>
            <person name="Henrissat B."/>
            <person name="Kohler A."/>
            <person name="Grigoriev I.V."/>
            <person name="Martin F.M."/>
            <person name="Hacquard S."/>
        </authorList>
    </citation>
    <scope>NUCLEOTIDE SEQUENCE</scope>
    <source>
        <strain evidence="4">MPI-CAGE-AT-0147</strain>
    </source>
</reference>
<dbReference type="CDD" id="cd00067">
    <property type="entry name" value="GAL4"/>
    <property type="match status" value="1"/>
</dbReference>
<proteinExistence type="predicted"/>
<sequence length="530" mass="59117">MVETETTALPPVPNASRSPRNLTACDTCRSRKVKCHYPVGETACRGCQLSGTSCTQDKVRRKRGPAKRSVRRQTLRDGDATTSPASTSSAPSGSQLTAASHYIPGHPVSSPFVGENNSEASPVSVSGCHDFHGLCSRSLVLTILTDWSRFVWPLASLLHKKRFLQRLLQREDESNPTFCALVLSTCAVTVTTLRRRSFQKYRGVTVAKCVGIIDQEHMLQRPAAYTLDWCISCYNVASSLHALDGVAELRVYQAIKDAMAGVQWLLFCDGERETRSLHDQEMLKRLYWLMSMWQLAAELRGDPSLSYLPCRSFTKILETMRPLPLSDAELGVPDPELDLSMLWPGAAETWLRDDEQFITGLNSLIDIMLVWEDAKGDMTYKAPTDTLRESMAWIQAVLDNLIPELRWNGGLARFPQPCRGHVAQTVNILITSLYLKSNLLQNLGPIPGITHHSIVSDVLEILEHMSEEVHEDNGFSLVKKVRDIGAAYLQELRVTGDEPMQVVNESAQRTVNTLLARLERLDSGSRERGL</sequence>
<name>A0A9P9ID53_9HYPO</name>
<dbReference type="SUPFAM" id="SSF57701">
    <property type="entry name" value="Zn2/Cys6 DNA-binding domain"/>
    <property type="match status" value="1"/>
</dbReference>
<dbReference type="InterPro" id="IPR036864">
    <property type="entry name" value="Zn2-C6_fun-type_DNA-bd_sf"/>
</dbReference>
<comment type="caution">
    <text evidence="4">The sequence shown here is derived from an EMBL/GenBank/DDBJ whole genome shotgun (WGS) entry which is preliminary data.</text>
</comment>
<dbReference type="SMART" id="SM00066">
    <property type="entry name" value="GAL4"/>
    <property type="match status" value="1"/>
</dbReference>
<feature type="region of interest" description="Disordered" evidence="2">
    <location>
        <begin position="1"/>
        <end position="21"/>
    </location>
</feature>
<gene>
    <name evidence="4" type="ORF">EDB81DRAFT_819592</name>
</gene>
<dbReference type="PROSITE" id="PS00463">
    <property type="entry name" value="ZN2_CY6_FUNGAL_1"/>
    <property type="match status" value="1"/>
</dbReference>
<dbReference type="GO" id="GO:0008270">
    <property type="term" value="F:zinc ion binding"/>
    <property type="evidence" value="ECO:0007669"/>
    <property type="project" value="InterPro"/>
</dbReference>
<evidence type="ECO:0000313" key="5">
    <source>
        <dbReference type="Proteomes" id="UP000738349"/>
    </source>
</evidence>
<feature type="compositionally biased region" description="Basic residues" evidence="2">
    <location>
        <begin position="59"/>
        <end position="73"/>
    </location>
</feature>
<protein>
    <recommendedName>
        <fullName evidence="3">Zn(2)-C6 fungal-type domain-containing protein</fullName>
    </recommendedName>
</protein>
<dbReference type="OrthoDB" id="2534600at2759"/>
<dbReference type="PANTHER" id="PTHR46910">
    <property type="entry name" value="TRANSCRIPTION FACTOR PDR1"/>
    <property type="match status" value="1"/>
</dbReference>
<dbReference type="Pfam" id="PF00172">
    <property type="entry name" value="Zn_clus"/>
    <property type="match status" value="1"/>
</dbReference>
<evidence type="ECO:0000256" key="1">
    <source>
        <dbReference type="ARBA" id="ARBA00023242"/>
    </source>
</evidence>